<gene>
    <name evidence="1" type="ORF">S06H3_26857</name>
</gene>
<sequence length="99" mass="10441">MVLPVRYLAGSSTGTPFETGETRSVVVTAELNDPVSGYAGDTVVYTATVKDDLEASLPATFVASLKINGTVVITDQVFEAAVYDPETKLLTLEFTVPAP</sequence>
<proteinExistence type="predicted"/>
<dbReference type="AlphaFoldDB" id="X1NMU0"/>
<evidence type="ECO:0000313" key="1">
    <source>
        <dbReference type="EMBL" id="GAI31521.1"/>
    </source>
</evidence>
<reference evidence="1" key="1">
    <citation type="journal article" date="2014" name="Front. Microbiol.">
        <title>High frequency of phylogenetically diverse reductive dehalogenase-homologous genes in deep subseafloor sedimentary metagenomes.</title>
        <authorList>
            <person name="Kawai M."/>
            <person name="Futagami T."/>
            <person name="Toyoda A."/>
            <person name="Takaki Y."/>
            <person name="Nishi S."/>
            <person name="Hori S."/>
            <person name="Arai W."/>
            <person name="Tsubouchi T."/>
            <person name="Morono Y."/>
            <person name="Uchiyama I."/>
            <person name="Ito T."/>
            <person name="Fujiyama A."/>
            <person name="Inagaki F."/>
            <person name="Takami H."/>
        </authorList>
    </citation>
    <scope>NUCLEOTIDE SEQUENCE</scope>
    <source>
        <strain evidence="1">Expedition CK06-06</strain>
    </source>
</reference>
<organism evidence="1">
    <name type="scientific">marine sediment metagenome</name>
    <dbReference type="NCBI Taxonomy" id="412755"/>
    <lineage>
        <taxon>unclassified sequences</taxon>
        <taxon>metagenomes</taxon>
        <taxon>ecological metagenomes</taxon>
    </lineage>
</organism>
<accession>X1NMU0</accession>
<protein>
    <submittedName>
        <fullName evidence="1">Uncharacterized protein</fullName>
    </submittedName>
</protein>
<dbReference type="EMBL" id="BARV01015549">
    <property type="protein sequence ID" value="GAI31521.1"/>
    <property type="molecule type" value="Genomic_DNA"/>
</dbReference>
<comment type="caution">
    <text evidence="1">The sequence shown here is derived from an EMBL/GenBank/DDBJ whole genome shotgun (WGS) entry which is preliminary data.</text>
</comment>
<feature type="non-terminal residue" evidence="1">
    <location>
        <position position="99"/>
    </location>
</feature>
<name>X1NMU0_9ZZZZ</name>